<evidence type="ECO:0000313" key="3">
    <source>
        <dbReference type="Proteomes" id="UP000297703"/>
    </source>
</evidence>
<evidence type="ECO:0000256" key="1">
    <source>
        <dbReference type="SAM" id="Phobius"/>
    </source>
</evidence>
<evidence type="ECO:0000313" key="2">
    <source>
        <dbReference type="EMBL" id="TFK11045.1"/>
    </source>
</evidence>
<sequence length="117" mass="13364">MYVYACVYVWVSMFACVLVYVCQLACVYVGVWVHTQCVVINVCVRATQPFISSVHFEDTECNQYLLNEGLYVNTADSQYQASTKHTTINPTHRILEIHSKGLCRCVCFVHLTAVWES</sequence>
<feature type="transmembrane region" description="Helical" evidence="1">
    <location>
        <begin position="7"/>
        <end position="33"/>
    </location>
</feature>
<dbReference type="EMBL" id="QXTE01000037">
    <property type="protein sequence ID" value="TFK11045.1"/>
    <property type="molecule type" value="Genomic_DNA"/>
</dbReference>
<protein>
    <submittedName>
        <fullName evidence="2">Dynactin subunit 5</fullName>
    </submittedName>
</protein>
<keyword evidence="1" id="KW-0812">Transmembrane</keyword>
<keyword evidence="3" id="KW-1185">Reference proteome</keyword>
<keyword evidence="1" id="KW-0472">Membrane</keyword>
<reference evidence="2 3" key="2">
    <citation type="submission" date="2019-04" db="EMBL/GenBank/DDBJ databases">
        <title>The genome sequence of big-headed turtle.</title>
        <authorList>
            <person name="Gong S."/>
        </authorList>
    </citation>
    <scope>NUCLEOTIDE SEQUENCE [LARGE SCALE GENOMIC DNA]</scope>
    <source>
        <strain evidence="2">DO16091913</strain>
        <tissue evidence="2">Muscle</tissue>
    </source>
</reference>
<accession>A0A4D9EPL9</accession>
<keyword evidence="1" id="KW-1133">Transmembrane helix</keyword>
<organism evidence="2 3">
    <name type="scientific">Platysternon megacephalum</name>
    <name type="common">big-headed turtle</name>
    <dbReference type="NCBI Taxonomy" id="55544"/>
    <lineage>
        <taxon>Eukaryota</taxon>
        <taxon>Metazoa</taxon>
        <taxon>Chordata</taxon>
        <taxon>Craniata</taxon>
        <taxon>Vertebrata</taxon>
        <taxon>Euteleostomi</taxon>
        <taxon>Archelosauria</taxon>
        <taxon>Testudinata</taxon>
        <taxon>Testudines</taxon>
        <taxon>Cryptodira</taxon>
        <taxon>Durocryptodira</taxon>
        <taxon>Testudinoidea</taxon>
        <taxon>Platysternidae</taxon>
        <taxon>Platysternon</taxon>
    </lineage>
</organism>
<proteinExistence type="predicted"/>
<name>A0A4D9EPL9_9SAUR</name>
<gene>
    <name evidence="2" type="ORF">DR999_PMT05863</name>
</gene>
<reference evidence="2 3" key="1">
    <citation type="submission" date="2019-04" db="EMBL/GenBank/DDBJ databases">
        <title>Draft genome of the big-headed turtle Platysternon megacephalum.</title>
        <authorList>
            <person name="Gong S."/>
        </authorList>
    </citation>
    <scope>NUCLEOTIDE SEQUENCE [LARGE SCALE GENOMIC DNA]</scope>
    <source>
        <strain evidence="2">DO16091913</strain>
        <tissue evidence="2">Muscle</tissue>
    </source>
</reference>
<dbReference type="AlphaFoldDB" id="A0A4D9EPL9"/>
<comment type="caution">
    <text evidence="2">The sequence shown here is derived from an EMBL/GenBank/DDBJ whole genome shotgun (WGS) entry which is preliminary data.</text>
</comment>
<dbReference type="Proteomes" id="UP000297703">
    <property type="component" value="Unassembled WGS sequence"/>
</dbReference>